<organism evidence="1 2">
    <name type="scientific">Patella caerulea</name>
    <name type="common">Rayed Mediterranean limpet</name>
    <dbReference type="NCBI Taxonomy" id="87958"/>
    <lineage>
        <taxon>Eukaryota</taxon>
        <taxon>Metazoa</taxon>
        <taxon>Spiralia</taxon>
        <taxon>Lophotrochozoa</taxon>
        <taxon>Mollusca</taxon>
        <taxon>Gastropoda</taxon>
        <taxon>Patellogastropoda</taxon>
        <taxon>Patelloidea</taxon>
        <taxon>Patellidae</taxon>
        <taxon>Patella</taxon>
    </lineage>
</organism>
<accession>A0AAN8PFL8</accession>
<dbReference type="SUPFAM" id="SSF56672">
    <property type="entry name" value="DNA/RNA polymerases"/>
    <property type="match status" value="1"/>
</dbReference>
<dbReference type="InterPro" id="IPR043502">
    <property type="entry name" value="DNA/RNA_pol_sf"/>
</dbReference>
<reference evidence="1 2" key="1">
    <citation type="submission" date="2024-01" db="EMBL/GenBank/DDBJ databases">
        <title>The genome of the rayed Mediterranean limpet Patella caerulea (Linnaeus, 1758).</title>
        <authorList>
            <person name="Anh-Thu Weber A."/>
            <person name="Halstead-Nussloch G."/>
        </authorList>
    </citation>
    <scope>NUCLEOTIDE SEQUENCE [LARGE SCALE GENOMIC DNA]</scope>
    <source>
        <strain evidence="1">AATW-2023a</strain>
        <tissue evidence="1">Whole specimen</tissue>
    </source>
</reference>
<dbReference type="PANTHER" id="PTHR47331">
    <property type="entry name" value="PHD-TYPE DOMAIN-CONTAINING PROTEIN"/>
    <property type="match status" value="1"/>
</dbReference>
<evidence type="ECO:0000313" key="1">
    <source>
        <dbReference type="EMBL" id="KAK6177792.1"/>
    </source>
</evidence>
<sequence length="90" mass="10342">MTDLKGMFHPFFVSEEHRDLLRFIWWKDGNPQRDLVHYRMKVHLFGATSSPGCANFGLKKAADDVVAEFGEKAAEFTKKDFYVDDGLKSV</sequence>
<comment type="caution">
    <text evidence="1">The sequence shown here is derived from an EMBL/GenBank/DDBJ whole genome shotgun (WGS) entry which is preliminary data.</text>
</comment>
<proteinExistence type="predicted"/>
<gene>
    <name evidence="1" type="ORF">SNE40_015825</name>
</gene>
<dbReference type="Proteomes" id="UP001347796">
    <property type="component" value="Unassembled WGS sequence"/>
</dbReference>
<evidence type="ECO:0000313" key="2">
    <source>
        <dbReference type="Proteomes" id="UP001347796"/>
    </source>
</evidence>
<dbReference type="AlphaFoldDB" id="A0AAN8PFL8"/>
<keyword evidence="2" id="KW-1185">Reference proteome</keyword>
<dbReference type="PANTHER" id="PTHR47331:SF6">
    <property type="entry name" value="DOUBLECORTIN DOMAIN-CONTAINING PROTEIN"/>
    <property type="match status" value="1"/>
</dbReference>
<name>A0AAN8PFL8_PATCE</name>
<dbReference type="EMBL" id="JAZGQO010000010">
    <property type="protein sequence ID" value="KAK6177792.1"/>
    <property type="molecule type" value="Genomic_DNA"/>
</dbReference>
<protein>
    <submittedName>
        <fullName evidence="1">Uncharacterized protein</fullName>
    </submittedName>
</protein>